<sequence length="536" mass="55995">MKSITKTTTAAVAAALLLAGCGSGGGSTSASGTERDATPVDNGERCTAERVGGTISMGEYFMLPTFAPGQGGFGARGGAQSAAVFDRLMRWDPVTNDYTPKMAESMTADETNTVWTLTLRPNVRFSNGDPVTADAVKFSVELHRDPALRSSALQDVSSITGIEVVDPTTVRFTLDGPWTTFPYVLAGPAGEVVNPAVYRSMPADQYALNPVGAGAGAYTVKRNAPGEELLLEPNPDYYGGPVCTSLRFVMVPGAQATYDALTTGELQVAFLREAPIIAKAKQDGTEGFSELANSGKILNLNNGNGGYTGITTNVRVRKAIAAAIDPALIDKRINGGTGDPGSSLLSERSTLFDGTAGPAYDPEQAEKLVAEVKAETGWDGGLEMLMASTPEGTEQGIVLKALLDAVGFDVTISNVPVAQVTAQSFQGDFEVGTAGMALRDSQPYAALASFLGTGGSTNMTGFGLPEFDAAVAELKAASSVDEQKQIMGEIQTIMNEHQPIVSYGAVEEFVAVDPTVKGVVPTLNTVMFFDGAYLEK</sequence>
<keyword evidence="5" id="KW-1185">Reference proteome</keyword>
<dbReference type="Pfam" id="PF00496">
    <property type="entry name" value="SBP_bac_5"/>
    <property type="match status" value="1"/>
</dbReference>
<evidence type="ECO:0000259" key="3">
    <source>
        <dbReference type="Pfam" id="PF00496"/>
    </source>
</evidence>
<name>A0A379LZK7_9NOCA</name>
<dbReference type="PANTHER" id="PTHR30290">
    <property type="entry name" value="PERIPLASMIC BINDING COMPONENT OF ABC TRANSPORTER"/>
    <property type="match status" value="1"/>
</dbReference>
<dbReference type="AlphaFoldDB" id="A0A379LZK7"/>
<dbReference type="GO" id="GO:0015833">
    <property type="term" value="P:peptide transport"/>
    <property type="evidence" value="ECO:0007669"/>
    <property type="project" value="TreeGrafter"/>
</dbReference>
<evidence type="ECO:0000256" key="1">
    <source>
        <dbReference type="SAM" id="MobiDB-lite"/>
    </source>
</evidence>
<dbReference type="Proteomes" id="UP000254569">
    <property type="component" value="Unassembled WGS sequence"/>
</dbReference>
<gene>
    <name evidence="4" type="primary">hbpA_1</name>
    <name evidence="4" type="ORF">NCTC13296_02344</name>
</gene>
<dbReference type="GO" id="GO:0043190">
    <property type="term" value="C:ATP-binding cassette (ABC) transporter complex"/>
    <property type="evidence" value="ECO:0007669"/>
    <property type="project" value="InterPro"/>
</dbReference>
<organism evidence="4 5">
    <name type="scientific">Rhodococcus gordoniae</name>
    <dbReference type="NCBI Taxonomy" id="223392"/>
    <lineage>
        <taxon>Bacteria</taxon>
        <taxon>Bacillati</taxon>
        <taxon>Actinomycetota</taxon>
        <taxon>Actinomycetes</taxon>
        <taxon>Mycobacteriales</taxon>
        <taxon>Nocardiaceae</taxon>
        <taxon>Rhodococcus</taxon>
    </lineage>
</organism>
<evidence type="ECO:0000313" key="5">
    <source>
        <dbReference type="Proteomes" id="UP000254569"/>
    </source>
</evidence>
<dbReference type="InterPro" id="IPR000914">
    <property type="entry name" value="SBP_5_dom"/>
</dbReference>
<protein>
    <submittedName>
        <fullName evidence="4">Oligopeptide/dipeptide ABC transporter substrate-binding protein</fullName>
    </submittedName>
</protein>
<dbReference type="InterPro" id="IPR030678">
    <property type="entry name" value="Peptide/Ni-bd"/>
</dbReference>
<evidence type="ECO:0000256" key="2">
    <source>
        <dbReference type="SAM" id="SignalP"/>
    </source>
</evidence>
<feature type="domain" description="Solute-binding protein family 5" evidence="3">
    <location>
        <begin position="98"/>
        <end position="457"/>
    </location>
</feature>
<keyword evidence="2" id="KW-0732">Signal</keyword>
<dbReference type="PROSITE" id="PS51257">
    <property type="entry name" value="PROKAR_LIPOPROTEIN"/>
    <property type="match status" value="1"/>
</dbReference>
<feature type="compositionally biased region" description="Basic and acidic residues" evidence="1">
    <location>
        <begin position="33"/>
        <end position="45"/>
    </location>
</feature>
<dbReference type="SUPFAM" id="SSF53850">
    <property type="entry name" value="Periplasmic binding protein-like II"/>
    <property type="match status" value="1"/>
</dbReference>
<dbReference type="Gene3D" id="3.40.190.10">
    <property type="entry name" value="Periplasmic binding protein-like II"/>
    <property type="match status" value="1"/>
</dbReference>
<dbReference type="GO" id="GO:1904680">
    <property type="term" value="F:peptide transmembrane transporter activity"/>
    <property type="evidence" value="ECO:0007669"/>
    <property type="project" value="TreeGrafter"/>
</dbReference>
<feature type="signal peptide" evidence="2">
    <location>
        <begin position="1"/>
        <end position="24"/>
    </location>
</feature>
<dbReference type="Gene3D" id="3.10.105.10">
    <property type="entry name" value="Dipeptide-binding Protein, Domain 3"/>
    <property type="match status" value="1"/>
</dbReference>
<evidence type="ECO:0000313" key="4">
    <source>
        <dbReference type="EMBL" id="SUE15481.1"/>
    </source>
</evidence>
<feature type="chain" id="PRO_5039004823" evidence="2">
    <location>
        <begin position="25"/>
        <end position="536"/>
    </location>
</feature>
<accession>A0A379LZK7</accession>
<proteinExistence type="predicted"/>
<dbReference type="GO" id="GO:0042597">
    <property type="term" value="C:periplasmic space"/>
    <property type="evidence" value="ECO:0007669"/>
    <property type="project" value="UniProtKB-ARBA"/>
</dbReference>
<dbReference type="InterPro" id="IPR039424">
    <property type="entry name" value="SBP_5"/>
</dbReference>
<dbReference type="RefSeq" id="WP_064063532.1">
    <property type="nucleotide sequence ID" value="NZ_LPZN01000015.1"/>
</dbReference>
<reference evidence="4 5" key="1">
    <citation type="submission" date="2018-06" db="EMBL/GenBank/DDBJ databases">
        <authorList>
            <consortium name="Pathogen Informatics"/>
            <person name="Doyle S."/>
        </authorList>
    </citation>
    <scope>NUCLEOTIDE SEQUENCE [LARGE SCALE GENOMIC DNA]</scope>
    <source>
        <strain evidence="4 5">NCTC13296</strain>
    </source>
</reference>
<feature type="region of interest" description="Disordered" evidence="1">
    <location>
        <begin position="25"/>
        <end position="45"/>
    </location>
</feature>
<dbReference type="OrthoDB" id="4499015at2"/>
<dbReference type="EMBL" id="UGVI01000001">
    <property type="protein sequence ID" value="SUE15481.1"/>
    <property type="molecule type" value="Genomic_DNA"/>
</dbReference>
<dbReference type="PIRSF" id="PIRSF002741">
    <property type="entry name" value="MppA"/>
    <property type="match status" value="1"/>
</dbReference>
<dbReference type="CDD" id="cd00995">
    <property type="entry name" value="PBP2_NikA_DppA_OppA_like"/>
    <property type="match status" value="1"/>
</dbReference>